<protein>
    <recommendedName>
        <fullName evidence="1">SnoaL-like domain-containing protein</fullName>
    </recommendedName>
</protein>
<accession>A0A1Q4HGG7</accession>
<dbReference type="AlphaFoldDB" id="A0A1Q4HGG7"/>
<dbReference type="Gene3D" id="3.10.450.50">
    <property type="match status" value="2"/>
</dbReference>
<dbReference type="Pfam" id="PF13577">
    <property type="entry name" value="SnoaL_4"/>
    <property type="match status" value="1"/>
</dbReference>
<dbReference type="Proteomes" id="UP000191039">
    <property type="component" value="Unassembled WGS sequence"/>
</dbReference>
<dbReference type="RefSeq" id="WP_073856109.1">
    <property type="nucleotide sequence ID" value="NZ_JACKTT010000027.1"/>
</dbReference>
<feature type="domain" description="SnoaL-like" evidence="1">
    <location>
        <begin position="12"/>
        <end position="48"/>
    </location>
</feature>
<dbReference type="Proteomes" id="UP000220340">
    <property type="component" value="Unassembled WGS sequence"/>
</dbReference>
<comment type="caution">
    <text evidence="2">The sequence shown here is derived from an EMBL/GenBank/DDBJ whole genome shotgun (WGS) entry which is preliminary data.</text>
</comment>
<dbReference type="STRING" id="1801.BRW64_10330"/>
<evidence type="ECO:0000259" key="1">
    <source>
        <dbReference type="Pfam" id="PF13577"/>
    </source>
</evidence>
<dbReference type="SUPFAM" id="SSF54427">
    <property type="entry name" value="NTF2-like"/>
    <property type="match status" value="1"/>
</dbReference>
<organism evidence="2 4">
    <name type="scientific">Mycolicibacterium diernhoferi</name>
    <dbReference type="NCBI Taxonomy" id="1801"/>
    <lineage>
        <taxon>Bacteria</taxon>
        <taxon>Bacillati</taxon>
        <taxon>Actinomycetota</taxon>
        <taxon>Actinomycetes</taxon>
        <taxon>Mycobacteriales</taxon>
        <taxon>Mycobacteriaceae</taxon>
        <taxon>Mycolicibacterium</taxon>
    </lineage>
</organism>
<dbReference type="InterPro" id="IPR037401">
    <property type="entry name" value="SnoaL-like"/>
</dbReference>
<evidence type="ECO:0000313" key="5">
    <source>
        <dbReference type="Proteomes" id="UP000220340"/>
    </source>
</evidence>
<keyword evidence="5" id="KW-1185">Reference proteome</keyword>
<evidence type="ECO:0000313" key="4">
    <source>
        <dbReference type="Proteomes" id="UP000191039"/>
    </source>
</evidence>
<evidence type="ECO:0000313" key="3">
    <source>
        <dbReference type="EMBL" id="PEG56507.1"/>
    </source>
</evidence>
<reference evidence="3 5" key="2">
    <citation type="submission" date="2017-10" db="EMBL/GenBank/DDBJ databases">
        <title>The new phylogeny of genus Mycobacterium.</title>
        <authorList>
            <person name="Tortoli E."/>
            <person name="Trovato A."/>
            <person name="Cirillo D.M."/>
        </authorList>
    </citation>
    <scope>NUCLEOTIDE SEQUENCE [LARGE SCALE GENOMIC DNA]</scope>
    <source>
        <strain evidence="3 5">IP141170001</strain>
    </source>
</reference>
<sequence>MREESARTSISAADALAIENLLTRYCRAVDARDRPTYRSMLTDDARVGSEDVRFFFGRWHDDLVRTETGWRIRNLTLEVLG</sequence>
<reference evidence="2 4" key="1">
    <citation type="submission" date="2016-09" db="EMBL/GenBank/DDBJ databases">
        <title>genome sequences of unsequenced Mycobacteria.</title>
        <authorList>
            <person name="Greninger A.L."/>
            <person name="Jerome K.R."/>
            <person name="Mcnair B."/>
            <person name="Wallis C."/>
            <person name="Fang F."/>
        </authorList>
    </citation>
    <scope>NUCLEOTIDE SEQUENCE [LARGE SCALE GENOMIC DNA]</scope>
    <source>
        <strain evidence="2 4">BM1</strain>
    </source>
</reference>
<proteinExistence type="predicted"/>
<evidence type="ECO:0000313" key="2">
    <source>
        <dbReference type="EMBL" id="OPE55783.1"/>
    </source>
</evidence>
<dbReference type="EMBL" id="PDCR01000001">
    <property type="protein sequence ID" value="PEG56507.1"/>
    <property type="molecule type" value="Genomic_DNA"/>
</dbReference>
<name>A0A1Q4HGG7_9MYCO</name>
<dbReference type="EMBL" id="MIJD01000018">
    <property type="protein sequence ID" value="OPE55783.1"/>
    <property type="molecule type" value="Genomic_DNA"/>
</dbReference>
<dbReference type="InterPro" id="IPR032710">
    <property type="entry name" value="NTF2-like_dom_sf"/>
</dbReference>
<gene>
    <name evidence="2" type="ORF">BV510_03280</name>
    <name evidence="3" type="ORF">CRI78_01270</name>
</gene>